<dbReference type="AlphaFoldDB" id="A0A8H7ULS5"/>
<dbReference type="InterPro" id="IPR050357">
    <property type="entry name" value="Arrestin_domain-protein"/>
</dbReference>
<dbReference type="InterPro" id="IPR011022">
    <property type="entry name" value="Arrestin_C-like"/>
</dbReference>
<dbReference type="SMART" id="SM01017">
    <property type="entry name" value="Arrestin_C"/>
    <property type="match status" value="1"/>
</dbReference>
<dbReference type="EMBL" id="JAEPQZ010000001">
    <property type="protein sequence ID" value="KAG2186442.1"/>
    <property type="molecule type" value="Genomic_DNA"/>
</dbReference>
<feature type="domain" description="Arrestin C-terminal-like" evidence="2">
    <location>
        <begin position="194"/>
        <end position="333"/>
    </location>
</feature>
<name>A0A8H7ULS5_MORIS</name>
<dbReference type="InterPro" id="IPR011021">
    <property type="entry name" value="Arrestin-like_N"/>
</dbReference>
<keyword evidence="4" id="KW-1185">Reference proteome</keyword>
<dbReference type="Gene3D" id="2.60.40.640">
    <property type="match status" value="2"/>
</dbReference>
<feature type="region of interest" description="Disordered" evidence="1">
    <location>
        <begin position="363"/>
        <end position="385"/>
    </location>
</feature>
<dbReference type="InterPro" id="IPR014756">
    <property type="entry name" value="Ig_E-set"/>
</dbReference>
<evidence type="ECO:0000256" key="1">
    <source>
        <dbReference type="SAM" id="MobiDB-lite"/>
    </source>
</evidence>
<proteinExistence type="predicted"/>
<dbReference type="PANTHER" id="PTHR11188:SF17">
    <property type="entry name" value="FI21816P1"/>
    <property type="match status" value="1"/>
</dbReference>
<dbReference type="PANTHER" id="PTHR11188">
    <property type="entry name" value="ARRESTIN DOMAIN CONTAINING PROTEIN"/>
    <property type="match status" value="1"/>
</dbReference>
<protein>
    <recommendedName>
        <fullName evidence="2">Arrestin C-terminal-like domain-containing protein</fullName>
    </recommendedName>
</protein>
<sequence>MQSIIQQTNNLASLSATAEHADDQQQTYTKIQLSPDSGVLHPDGRRVFYPGSSISGTVIFHVHQRLRAQHLKLILRSSERLEYGATGWSQQRVAPTHTFAVKTHLWGLRHKESNPNKWPLLTPGTYRFPFSCELPMINYNLTFHHQSYASYFSLQTAVVRATEAAPEFTDMCPIEFMPFVATSTCKEVHTECKSADHVTGEIIMPETGFLAGETAALQLRLMPQGPCASHKVLSVQAKLKQIISVGYEGYFRMERNEVATSKPSAPENLPATMSMELCIPKTALPTIDYSLHIKIMYQLQVTVHLKGNSLFRHKLKFTIPINIGTLGRGISPPRELLAYSDREVLNEPGMRFKPRFLLAEENNDDELPAYDSENSPPSYEQEIAA</sequence>
<dbReference type="Proteomes" id="UP000654370">
    <property type="component" value="Unassembled WGS sequence"/>
</dbReference>
<accession>A0A8H7ULS5</accession>
<dbReference type="GO" id="GO:0015031">
    <property type="term" value="P:protein transport"/>
    <property type="evidence" value="ECO:0007669"/>
    <property type="project" value="TreeGrafter"/>
</dbReference>
<gene>
    <name evidence="3" type="ORF">INT43_002880</name>
</gene>
<evidence type="ECO:0000259" key="2">
    <source>
        <dbReference type="SMART" id="SM01017"/>
    </source>
</evidence>
<dbReference type="SUPFAM" id="SSF81296">
    <property type="entry name" value="E set domains"/>
    <property type="match status" value="2"/>
</dbReference>
<evidence type="ECO:0000313" key="3">
    <source>
        <dbReference type="EMBL" id="KAG2186442.1"/>
    </source>
</evidence>
<dbReference type="Pfam" id="PF02752">
    <property type="entry name" value="Arrestin_C"/>
    <property type="match status" value="1"/>
</dbReference>
<dbReference type="Pfam" id="PF00339">
    <property type="entry name" value="Arrestin_N"/>
    <property type="match status" value="1"/>
</dbReference>
<organism evidence="3 4">
    <name type="scientific">Mortierella isabellina</name>
    <name type="common">Filamentous fungus</name>
    <name type="synonym">Umbelopsis isabellina</name>
    <dbReference type="NCBI Taxonomy" id="91625"/>
    <lineage>
        <taxon>Eukaryota</taxon>
        <taxon>Fungi</taxon>
        <taxon>Fungi incertae sedis</taxon>
        <taxon>Mucoromycota</taxon>
        <taxon>Mucoromycotina</taxon>
        <taxon>Umbelopsidomycetes</taxon>
        <taxon>Umbelopsidales</taxon>
        <taxon>Umbelopsidaceae</taxon>
        <taxon>Umbelopsis</taxon>
    </lineage>
</organism>
<comment type="caution">
    <text evidence="3">The sequence shown here is derived from an EMBL/GenBank/DDBJ whole genome shotgun (WGS) entry which is preliminary data.</text>
</comment>
<dbReference type="OrthoDB" id="2333384at2759"/>
<evidence type="ECO:0000313" key="4">
    <source>
        <dbReference type="Proteomes" id="UP000654370"/>
    </source>
</evidence>
<dbReference type="GO" id="GO:0005737">
    <property type="term" value="C:cytoplasm"/>
    <property type="evidence" value="ECO:0007669"/>
    <property type="project" value="TreeGrafter"/>
</dbReference>
<dbReference type="InterPro" id="IPR014752">
    <property type="entry name" value="Arrestin-like_C"/>
</dbReference>
<reference evidence="3" key="1">
    <citation type="submission" date="2020-12" db="EMBL/GenBank/DDBJ databases">
        <title>Metabolic potential, ecology and presence of endohyphal bacteria is reflected in genomic diversity of Mucoromycotina.</title>
        <authorList>
            <person name="Muszewska A."/>
            <person name="Okrasinska A."/>
            <person name="Steczkiewicz K."/>
            <person name="Drgas O."/>
            <person name="Orlowska M."/>
            <person name="Perlinska-Lenart U."/>
            <person name="Aleksandrzak-Piekarczyk T."/>
            <person name="Szatraj K."/>
            <person name="Zielenkiewicz U."/>
            <person name="Pilsyk S."/>
            <person name="Malc E."/>
            <person name="Mieczkowski P."/>
            <person name="Kruszewska J.S."/>
            <person name="Biernat P."/>
            <person name="Pawlowska J."/>
        </authorList>
    </citation>
    <scope>NUCLEOTIDE SEQUENCE</scope>
    <source>
        <strain evidence="3">WA0000067209</strain>
    </source>
</reference>